<proteinExistence type="predicted"/>
<keyword evidence="2" id="KW-1185">Reference proteome</keyword>
<reference evidence="1 2" key="1">
    <citation type="journal article" date="2021" name="BMC Genomics">
        <title>Datura genome reveals duplications of psychoactive alkaloid biosynthetic genes and high mutation rate following tissue culture.</title>
        <authorList>
            <person name="Rajewski A."/>
            <person name="Carter-House D."/>
            <person name="Stajich J."/>
            <person name="Litt A."/>
        </authorList>
    </citation>
    <scope>NUCLEOTIDE SEQUENCE [LARGE SCALE GENOMIC DNA]</scope>
    <source>
        <strain evidence="1">AR-01</strain>
    </source>
</reference>
<protein>
    <submittedName>
        <fullName evidence="1">Uncharacterized protein</fullName>
    </submittedName>
</protein>
<accession>A0ABS8V101</accession>
<sequence>MVPTRHAYKLWDDLARRWHGKKLDGCKAGLWALSWRGQGQEDCKIFLVLEAVGTKGWPCARHVHWPSRFKYW</sequence>
<organism evidence="1 2">
    <name type="scientific">Datura stramonium</name>
    <name type="common">Jimsonweed</name>
    <name type="synonym">Common thornapple</name>
    <dbReference type="NCBI Taxonomy" id="4076"/>
    <lineage>
        <taxon>Eukaryota</taxon>
        <taxon>Viridiplantae</taxon>
        <taxon>Streptophyta</taxon>
        <taxon>Embryophyta</taxon>
        <taxon>Tracheophyta</taxon>
        <taxon>Spermatophyta</taxon>
        <taxon>Magnoliopsida</taxon>
        <taxon>eudicotyledons</taxon>
        <taxon>Gunneridae</taxon>
        <taxon>Pentapetalae</taxon>
        <taxon>asterids</taxon>
        <taxon>lamiids</taxon>
        <taxon>Solanales</taxon>
        <taxon>Solanaceae</taxon>
        <taxon>Solanoideae</taxon>
        <taxon>Datureae</taxon>
        <taxon>Datura</taxon>
    </lineage>
</organism>
<name>A0ABS8V101_DATST</name>
<gene>
    <name evidence="1" type="ORF">HAX54_025102</name>
</gene>
<dbReference type="EMBL" id="JACEIK010003045">
    <property type="protein sequence ID" value="MCD9640072.1"/>
    <property type="molecule type" value="Genomic_DNA"/>
</dbReference>
<comment type="caution">
    <text evidence="1">The sequence shown here is derived from an EMBL/GenBank/DDBJ whole genome shotgun (WGS) entry which is preliminary data.</text>
</comment>
<dbReference type="Proteomes" id="UP000823775">
    <property type="component" value="Unassembled WGS sequence"/>
</dbReference>
<evidence type="ECO:0000313" key="1">
    <source>
        <dbReference type="EMBL" id="MCD9640072.1"/>
    </source>
</evidence>
<evidence type="ECO:0000313" key="2">
    <source>
        <dbReference type="Proteomes" id="UP000823775"/>
    </source>
</evidence>